<comment type="caution">
    <text evidence="2">The sequence shown here is derived from an EMBL/GenBank/DDBJ whole genome shotgun (WGS) entry which is preliminary data.</text>
</comment>
<proteinExistence type="predicted"/>
<reference evidence="2 3" key="1">
    <citation type="submission" date="2019-03" db="EMBL/GenBank/DDBJ databases">
        <title>Comparative genomic analyses of the sweetpotato soil rot pathogen, Streptomyces ipomoeae.</title>
        <authorList>
            <person name="Ruschel Soares N."/>
            <person name="Badger J.H."/>
            <person name="Huguet-Tapia J.C."/>
            <person name="Clark C.A."/>
            <person name="Pettis G.S."/>
        </authorList>
    </citation>
    <scope>NUCLEOTIDE SEQUENCE [LARGE SCALE GENOMIC DNA]</scope>
    <source>
        <strain evidence="2 3">88-35</strain>
    </source>
</reference>
<dbReference type="Proteomes" id="UP000318720">
    <property type="component" value="Unassembled WGS sequence"/>
</dbReference>
<dbReference type="AlphaFoldDB" id="A0A540P3C5"/>
<evidence type="ECO:0000313" key="3">
    <source>
        <dbReference type="Proteomes" id="UP000318720"/>
    </source>
</evidence>
<feature type="compositionally biased region" description="Pro residues" evidence="1">
    <location>
        <begin position="65"/>
        <end position="76"/>
    </location>
</feature>
<evidence type="ECO:0000313" key="2">
    <source>
        <dbReference type="EMBL" id="TQE31056.1"/>
    </source>
</evidence>
<sequence length="76" mass="8062">MSEKNKSTGAPLERDATAEEPISTQDYPMPAPPAPDTDAITTQDYPMPAPPAPGPDTITTKDYPMPAPPALDPDKK</sequence>
<evidence type="ECO:0000256" key="1">
    <source>
        <dbReference type="SAM" id="MobiDB-lite"/>
    </source>
</evidence>
<protein>
    <submittedName>
        <fullName evidence="2">Sigma-like protein</fullName>
    </submittedName>
</protein>
<dbReference type="RefSeq" id="WP_048820233.1">
    <property type="nucleotide sequence ID" value="NZ_CP182305.1"/>
</dbReference>
<feature type="compositionally biased region" description="Basic and acidic residues" evidence="1">
    <location>
        <begin position="1"/>
        <end position="17"/>
    </location>
</feature>
<dbReference type="EMBL" id="SPAZ01000186">
    <property type="protein sequence ID" value="TQE31056.1"/>
    <property type="molecule type" value="Genomic_DNA"/>
</dbReference>
<gene>
    <name evidence="2" type="ORF">Sipo8835_22785</name>
</gene>
<dbReference type="GeneID" id="301697273"/>
<organism evidence="2 3">
    <name type="scientific">Streptomyces ipomoeae</name>
    <dbReference type="NCBI Taxonomy" id="103232"/>
    <lineage>
        <taxon>Bacteria</taxon>
        <taxon>Bacillati</taxon>
        <taxon>Actinomycetota</taxon>
        <taxon>Actinomycetes</taxon>
        <taxon>Kitasatosporales</taxon>
        <taxon>Streptomycetaceae</taxon>
        <taxon>Streptomyces</taxon>
    </lineage>
</organism>
<name>A0A540P3C5_9ACTN</name>
<accession>A0A540P3C5</accession>
<feature type="region of interest" description="Disordered" evidence="1">
    <location>
        <begin position="1"/>
        <end position="76"/>
    </location>
</feature>